<feature type="signal peptide" evidence="1">
    <location>
        <begin position="1"/>
        <end position="15"/>
    </location>
</feature>
<sequence>MYCAAVLLLASGCAAKSVGYLGNLRANVQAPQQTLLSLVAAAANAKSDPSQFEVASLASLAQSLSKSGGVEETIQTIKGLVDGMLGSITSEANAAQAGVQNTSLYTQCTAQKGAAMADISALSGGTTESAAHAQCVKELTALNATYQSCLSQEELLHVTKEARCEYFASIDRSANFQSWFCHEDDYPESSSYESYLQRNIDMLAEFRSKSNCTDATSSYNTKMAECQTKQTPVASKELQCATLESSATSALCAPYEGKLAVCKTYESCWSAAGSAAGNSLNTAQSIQDNLKTQWTALKRIQCLLDVLAKSGDQTAALTACIAKTHSTDSLTLTPAAAPTKEVCSAGTAPAACVA</sequence>
<dbReference type="AlphaFoldDB" id="A0AA36MY30"/>
<evidence type="ECO:0000256" key="1">
    <source>
        <dbReference type="SAM" id="SignalP"/>
    </source>
</evidence>
<keyword evidence="1" id="KW-0732">Signal</keyword>
<accession>A0AA36MY30</accession>
<feature type="chain" id="PRO_5041343885" description="Secreted protein" evidence="1">
    <location>
        <begin position="16"/>
        <end position="354"/>
    </location>
</feature>
<reference evidence="2" key="1">
    <citation type="submission" date="2023-08" db="EMBL/GenBank/DDBJ databases">
        <authorList>
            <person name="Chen Y."/>
            <person name="Shah S."/>
            <person name="Dougan E. K."/>
            <person name="Thang M."/>
            <person name="Chan C."/>
        </authorList>
    </citation>
    <scope>NUCLEOTIDE SEQUENCE</scope>
</reference>
<comment type="caution">
    <text evidence="2">The sequence shown here is derived from an EMBL/GenBank/DDBJ whole genome shotgun (WGS) entry which is preliminary data.</text>
</comment>
<dbReference type="EMBL" id="CAUJNA010001569">
    <property type="protein sequence ID" value="CAJ1387790.1"/>
    <property type="molecule type" value="Genomic_DNA"/>
</dbReference>
<proteinExistence type="predicted"/>
<evidence type="ECO:0008006" key="4">
    <source>
        <dbReference type="Google" id="ProtNLM"/>
    </source>
</evidence>
<evidence type="ECO:0000313" key="2">
    <source>
        <dbReference type="EMBL" id="CAJ1387790.1"/>
    </source>
</evidence>
<gene>
    <name evidence="2" type="ORF">EVOR1521_LOCUS13786</name>
</gene>
<organism evidence="2 3">
    <name type="scientific">Effrenium voratum</name>
    <dbReference type="NCBI Taxonomy" id="2562239"/>
    <lineage>
        <taxon>Eukaryota</taxon>
        <taxon>Sar</taxon>
        <taxon>Alveolata</taxon>
        <taxon>Dinophyceae</taxon>
        <taxon>Suessiales</taxon>
        <taxon>Symbiodiniaceae</taxon>
        <taxon>Effrenium</taxon>
    </lineage>
</organism>
<keyword evidence="3" id="KW-1185">Reference proteome</keyword>
<name>A0AA36MY30_9DINO</name>
<dbReference type="Proteomes" id="UP001178507">
    <property type="component" value="Unassembled WGS sequence"/>
</dbReference>
<protein>
    <recommendedName>
        <fullName evidence="4">Secreted protein</fullName>
    </recommendedName>
</protein>
<evidence type="ECO:0000313" key="3">
    <source>
        <dbReference type="Proteomes" id="UP001178507"/>
    </source>
</evidence>